<gene>
    <name evidence="9" type="ORF">ACFOPX_00765</name>
</gene>
<dbReference type="PROSITE" id="PS00211">
    <property type="entry name" value="ABC_TRANSPORTER_1"/>
    <property type="match status" value="1"/>
</dbReference>
<evidence type="ECO:0000256" key="7">
    <source>
        <dbReference type="ARBA" id="ARBA00023136"/>
    </source>
</evidence>
<comment type="caution">
    <text evidence="9">The sequence shown here is derived from an EMBL/GenBank/DDBJ whole genome shotgun (WGS) entry which is preliminary data.</text>
</comment>
<dbReference type="Pfam" id="PF00005">
    <property type="entry name" value="ABC_tran"/>
    <property type="match status" value="1"/>
</dbReference>
<evidence type="ECO:0000256" key="2">
    <source>
        <dbReference type="ARBA" id="ARBA00005417"/>
    </source>
</evidence>
<dbReference type="InterPro" id="IPR017871">
    <property type="entry name" value="ABC_transporter-like_CS"/>
</dbReference>
<accession>A0ABV7ZHG7</accession>
<keyword evidence="4" id="KW-1003">Cell membrane</keyword>
<dbReference type="InterPro" id="IPR050388">
    <property type="entry name" value="ABC_Ni/Peptide_Import"/>
</dbReference>
<dbReference type="GO" id="GO:0005524">
    <property type="term" value="F:ATP binding"/>
    <property type="evidence" value="ECO:0007669"/>
    <property type="project" value="UniProtKB-KW"/>
</dbReference>
<dbReference type="PANTHER" id="PTHR43297">
    <property type="entry name" value="OLIGOPEPTIDE TRANSPORT ATP-BINDING PROTEIN APPD"/>
    <property type="match status" value="1"/>
</dbReference>
<evidence type="ECO:0000313" key="9">
    <source>
        <dbReference type="EMBL" id="MFC3847069.1"/>
    </source>
</evidence>
<keyword evidence="3" id="KW-0813">Transport</keyword>
<comment type="subcellular location">
    <subcellularLocation>
        <location evidence="1">Cell inner membrane</location>
        <topology evidence="1">Peripheral membrane protein</topology>
    </subcellularLocation>
</comment>
<keyword evidence="7" id="KW-0472">Membrane</keyword>
<keyword evidence="5" id="KW-0547">Nucleotide-binding</keyword>
<dbReference type="SMART" id="SM00382">
    <property type="entry name" value="AAA"/>
    <property type="match status" value="1"/>
</dbReference>
<dbReference type="InterPro" id="IPR027417">
    <property type="entry name" value="P-loop_NTPase"/>
</dbReference>
<evidence type="ECO:0000256" key="4">
    <source>
        <dbReference type="ARBA" id="ARBA00022475"/>
    </source>
</evidence>
<organism evidence="9 10">
    <name type="scientific">Helicobacter baculiformis</name>
    <dbReference type="NCBI Taxonomy" id="427351"/>
    <lineage>
        <taxon>Bacteria</taxon>
        <taxon>Pseudomonadati</taxon>
        <taxon>Campylobacterota</taxon>
        <taxon>Epsilonproteobacteria</taxon>
        <taxon>Campylobacterales</taxon>
        <taxon>Helicobacteraceae</taxon>
        <taxon>Helicobacter</taxon>
    </lineage>
</organism>
<evidence type="ECO:0000256" key="5">
    <source>
        <dbReference type="ARBA" id="ARBA00022741"/>
    </source>
</evidence>
<keyword evidence="6 9" id="KW-0067">ATP-binding</keyword>
<dbReference type="RefSeq" id="WP_382262274.1">
    <property type="nucleotide sequence ID" value="NZ_JBHRZO010000002.1"/>
</dbReference>
<sequence length="251" mass="27692">MKTKNLSVRVNISNKSMELVNLAFELESAKITAMLGKSGSGKSLTAMSMFGFLPSGFKGNSHISLGEEPYNPSHLSIIMQNPRTAFNTLMTIGVHAKESLQAIGKWDGHFQSKIEKAMHDVCLDLSVLNKYPFELSGGMLQRAMIALALLKEPKFIIADEPTTDLDLVTQSKILELIINLKEKKQVGFLLITHDFGVVRRVADHVLVISEGKIIQSGGVNHIFEQPKPGQTKLLVDAYKAFITEKIDEDSP</sequence>
<keyword evidence="10" id="KW-1185">Reference proteome</keyword>
<dbReference type="Gene3D" id="3.40.50.300">
    <property type="entry name" value="P-loop containing nucleotide triphosphate hydrolases"/>
    <property type="match status" value="1"/>
</dbReference>
<evidence type="ECO:0000256" key="6">
    <source>
        <dbReference type="ARBA" id="ARBA00022840"/>
    </source>
</evidence>
<dbReference type="PANTHER" id="PTHR43297:SF2">
    <property type="entry name" value="DIPEPTIDE TRANSPORT ATP-BINDING PROTEIN DPPD"/>
    <property type="match status" value="1"/>
</dbReference>
<evidence type="ECO:0000313" key="10">
    <source>
        <dbReference type="Proteomes" id="UP001595783"/>
    </source>
</evidence>
<dbReference type="Proteomes" id="UP001595783">
    <property type="component" value="Unassembled WGS sequence"/>
</dbReference>
<dbReference type="InterPro" id="IPR003593">
    <property type="entry name" value="AAA+_ATPase"/>
</dbReference>
<dbReference type="PROSITE" id="PS50893">
    <property type="entry name" value="ABC_TRANSPORTER_2"/>
    <property type="match status" value="1"/>
</dbReference>
<comment type="similarity">
    <text evidence="2">Belongs to the ABC transporter superfamily.</text>
</comment>
<dbReference type="SUPFAM" id="SSF52540">
    <property type="entry name" value="P-loop containing nucleoside triphosphate hydrolases"/>
    <property type="match status" value="1"/>
</dbReference>
<name>A0ABV7ZHG7_9HELI</name>
<protein>
    <submittedName>
        <fullName evidence="9">ATP-binding cassette domain-containing protein</fullName>
    </submittedName>
</protein>
<dbReference type="EMBL" id="JBHRZO010000002">
    <property type="protein sequence ID" value="MFC3847069.1"/>
    <property type="molecule type" value="Genomic_DNA"/>
</dbReference>
<evidence type="ECO:0000259" key="8">
    <source>
        <dbReference type="PROSITE" id="PS50893"/>
    </source>
</evidence>
<evidence type="ECO:0000256" key="1">
    <source>
        <dbReference type="ARBA" id="ARBA00004417"/>
    </source>
</evidence>
<proteinExistence type="inferred from homology"/>
<feature type="domain" description="ABC transporter" evidence="8">
    <location>
        <begin position="1"/>
        <end position="235"/>
    </location>
</feature>
<reference evidence="10" key="1">
    <citation type="journal article" date="2019" name="Int. J. Syst. Evol. Microbiol.">
        <title>The Global Catalogue of Microorganisms (GCM) 10K type strain sequencing project: providing services to taxonomists for standard genome sequencing and annotation.</title>
        <authorList>
            <consortium name="The Broad Institute Genomics Platform"/>
            <consortium name="The Broad Institute Genome Sequencing Center for Infectious Disease"/>
            <person name="Wu L."/>
            <person name="Ma J."/>
        </authorList>
    </citation>
    <scope>NUCLEOTIDE SEQUENCE [LARGE SCALE GENOMIC DNA]</scope>
    <source>
        <strain evidence="10">CCUG 53816</strain>
    </source>
</reference>
<evidence type="ECO:0000256" key="3">
    <source>
        <dbReference type="ARBA" id="ARBA00022448"/>
    </source>
</evidence>
<dbReference type="InterPro" id="IPR003439">
    <property type="entry name" value="ABC_transporter-like_ATP-bd"/>
</dbReference>